<dbReference type="GO" id="GO:0000724">
    <property type="term" value="P:double-strand break repair via homologous recombination"/>
    <property type="evidence" value="ECO:0007669"/>
    <property type="project" value="TreeGrafter"/>
</dbReference>
<gene>
    <name evidence="8" type="ORF">EV356DRAFT_537078</name>
</gene>
<evidence type="ECO:0000256" key="6">
    <source>
        <dbReference type="SAM" id="MobiDB-lite"/>
    </source>
</evidence>
<dbReference type="GO" id="GO:0007095">
    <property type="term" value="P:mitotic G2 DNA damage checkpoint signaling"/>
    <property type="evidence" value="ECO:0007669"/>
    <property type="project" value="InterPro"/>
</dbReference>
<accession>A0A6A6GVK4</accession>
<dbReference type="PANTHER" id="PTHR12162:SF0">
    <property type="entry name" value="NIBRIN"/>
    <property type="match status" value="1"/>
</dbReference>
<dbReference type="InterPro" id="IPR000253">
    <property type="entry name" value="FHA_dom"/>
</dbReference>
<dbReference type="InterPro" id="IPR008984">
    <property type="entry name" value="SMAD_FHA_dom_sf"/>
</dbReference>
<dbReference type="Pfam" id="PF16508">
    <property type="entry name" value="NIBRIN_BRCT_II"/>
    <property type="match status" value="1"/>
</dbReference>
<sequence length="894" mass="100162">MDATSISTRLRKPRYCYRTHSPLEMWTIECDGSHLGGKRLWLRPGSRTIFGRTQNKEEKNSFAIENKSVSRKHLVIHVGPVNPGGGARIHSRSTITFEELSKIGTWLDGVKFAKETRTLDKTEHEFRLGSYECVFKIKWNPAVLSFNFPSKQIRADDDPIAPHQYRLEPLDIKTVHEYIVGKTTHVVAARRNTTKGLEALINAKPIVTEGFIDAIATATTPIPNPADPSDPLPSSLEQDFDANWPDATPFLPPAGNEPIPRPPGAFNPRPERADVFGGLTFVFLSSDQFDALQAPITEGHGKALIYELNLGQTTVDQIVDYVTNVSGYKDINELQNTTQQKTGVVVVRLRPKGEWSNWMTNLQQRVDVKLGLRSVEQNEFLDAILQNNASPLRRPLEDDDRAEIETERGTTSEKVAKLPSMKASSSGIAEPEQEQGSTLENRSAAASPELKAPPSSASEQIEAEQPQQDTRHPSKPAPSATTRRRGRRGIITSRFIGFDDFGESHPTSKPPITENRELAQSPTPAPAKSTRSKVTITPASPSEPAVTQKRPLSPSPDPEAAVDDLLPGAAALKRRRLERGTPTPETSGKRKASDEIKEEPSSSKKPKTEVEDVDYNALLRSRREAEDEAAQRDQEALREALAIDGLTVEDMKGLVKVDTMEVPMRSRPSEGNGDGQEGRGPDNVRWDQRWNGRKNFKGFRRRGQDEEVQKRRQKVFVPMEEVKRKSFGLRGENWGNTPSEGRAGTESQSLTRKSRSQRQTQDEDEGDSNKYRRREGRSKNLGQEAEVGQPFQQSESEEVIRARQTEQVDQRAEERAGERGKISTQHDESIRHPTQTSRAETQTQKSKGKRPAREEIEPMPQPKRRSKLDSGQKAARQDDEGDGLKFKFRRRRQD</sequence>
<feature type="compositionally biased region" description="Basic and acidic residues" evidence="6">
    <location>
        <begin position="403"/>
        <end position="416"/>
    </location>
</feature>
<feature type="region of interest" description="Disordered" evidence="6">
    <location>
        <begin position="392"/>
        <end position="615"/>
    </location>
</feature>
<feature type="compositionally biased region" description="Basic and acidic residues" evidence="6">
    <location>
        <begin position="867"/>
        <end position="885"/>
    </location>
</feature>
<evidence type="ECO:0000313" key="9">
    <source>
        <dbReference type="Proteomes" id="UP000800092"/>
    </source>
</evidence>
<feature type="region of interest" description="Disordered" evidence="6">
    <location>
        <begin position="657"/>
        <end position="894"/>
    </location>
</feature>
<dbReference type="SMART" id="SM00240">
    <property type="entry name" value="FHA"/>
    <property type="match status" value="1"/>
</dbReference>
<feature type="compositionally biased region" description="Basic and acidic residues" evidence="6">
    <location>
        <begin position="587"/>
        <end position="610"/>
    </location>
</feature>
<dbReference type="Gene3D" id="3.40.50.10980">
    <property type="entry name" value="Nibrin, BRCT2 domain"/>
    <property type="match status" value="1"/>
</dbReference>
<feature type="domain" description="FHA" evidence="7">
    <location>
        <begin position="48"/>
        <end position="112"/>
    </location>
</feature>
<dbReference type="InterPro" id="IPR043014">
    <property type="entry name" value="Nibrin_BRCT2_sf"/>
</dbReference>
<dbReference type="GO" id="GO:0003684">
    <property type="term" value="F:damaged DNA binding"/>
    <property type="evidence" value="ECO:0007669"/>
    <property type="project" value="TreeGrafter"/>
</dbReference>
<dbReference type="Gene3D" id="2.60.200.20">
    <property type="match status" value="1"/>
</dbReference>
<dbReference type="InterPro" id="IPR032429">
    <property type="entry name" value="Nibrin_BRCT2"/>
</dbReference>
<dbReference type="GO" id="GO:0030870">
    <property type="term" value="C:Mre11 complex"/>
    <property type="evidence" value="ECO:0007669"/>
    <property type="project" value="InterPro"/>
</dbReference>
<feature type="compositionally biased region" description="Polar residues" evidence="6">
    <location>
        <begin position="832"/>
        <end position="845"/>
    </location>
</feature>
<dbReference type="InterPro" id="IPR040227">
    <property type="entry name" value="Nibrin-rel"/>
</dbReference>
<evidence type="ECO:0000256" key="3">
    <source>
        <dbReference type="ARBA" id="ARBA00023204"/>
    </source>
</evidence>
<comment type="similarity">
    <text evidence="5">Belongs to the Nibrin family.</text>
</comment>
<evidence type="ECO:0000256" key="2">
    <source>
        <dbReference type="ARBA" id="ARBA00022763"/>
    </source>
</evidence>
<proteinExistence type="inferred from homology"/>
<keyword evidence="4" id="KW-0539">Nucleus</keyword>
<evidence type="ECO:0000256" key="4">
    <source>
        <dbReference type="ARBA" id="ARBA00023242"/>
    </source>
</evidence>
<feature type="compositionally biased region" description="Basic and acidic residues" evidence="6">
    <location>
        <begin position="676"/>
        <end position="690"/>
    </location>
</feature>
<keyword evidence="9" id="KW-1185">Reference proteome</keyword>
<dbReference type="SUPFAM" id="SSF49879">
    <property type="entry name" value="SMAD/FHA domain"/>
    <property type="match status" value="1"/>
</dbReference>
<protein>
    <recommendedName>
        <fullName evidence="7">FHA domain-containing protein</fullName>
    </recommendedName>
</protein>
<dbReference type="PROSITE" id="PS50006">
    <property type="entry name" value="FHA_DOMAIN"/>
    <property type="match status" value="1"/>
</dbReference>
<organism evidence="8 9">
    <name type="scientific">Viridothelium virens</name>
    <name type="common">Speckled blister lichen</name>
    <name type="synonym">Trypethelium virens</name>
    <dbReference type="NCBI Taxonomy" id="1048519"/>
    <lineage>
        <taxon>Eukaryota</taxon>
        <taxon>Fungi</taxon>
        <taxon>Dikarya</taxon>
        <taxon>Ascomycota</taxon>
        <taxon>Pezizomycotina</taxon>
        <taxon>Dothideomycetes</taxon>
        <taxon>Dothideomycetes incertae sedis</taxon>
        <taxon>Trypetheliales</taxon>
        <taxon>Trypetheliaceae</taxon>
        <taxon>Viridothelium</taxon>
    </lineage>
</organism>
<name>A0A6A6GVK4_VIRVR</name>
<keyword evidence="3" id="KW-0234">DNA repair</keyword>
<keyword evidence="2" id="KW-0227">DNA damage</keyword>
<dbReference type="OrthoDB" id="552194at2759"/>
<comment type="subcellular location">
    <subcellularLocation>
        <location evidence="1">Nucleus</location>
    </subcellularLocation>
</comment>
<dbReference type="EMBL" id="ML991858">
    <property type="protein sequence ID" value="KAF2229628.1"/>
    <property type="molecule type" value="Genomic_DNA"/>
</dbReference>
<feature type="compositionally biased region" description="Low complexity" evidence="6">
    <location>
        <begin position="489"/>
        <end position="498"/>
    </location>
</feature>
<evidence type="ECO:0000256" key="1">
    <source>
        <dbReference type="ARBA" id="ARBA00004123"/>
    </source>
</evidence>
<evidence type="ECO:0000256" key="5">
    <source>
        <dbReference type="ARBA" id="ARBA00044757"/>
    </source>
</evidence>
<dbReference type="AlphaFoldDB" id="A0A6A6GVK4"/>
<dbReference type="PANTHER" id="PTHR12162">
    <property type="entry name" value="NIBRIN-RELATED"/>
    <property type="match status" value="1"/>
</dbReference>
<feature type="compositionally biased region" description="Polar residues" evidence="6">
    <location>
        <begin position="734"/>
        <end position="751"/>
    </location>
</feature>
<feature type="compositionally biased region" description="Basic and acidic residues" evidence="6">
    <location>
        <begin position="798"/>
        <end position="831"/>
    </location>
</feature>
<feature type="compositionally biased region" description="Basic residues" evidence="6">
    <location>
        <begin position="691"/>
        <end position="701"/>
    </location>
</feature>
<dbReference type="Proteomes" id="UP000800092">
    <property type="component" value="Unassembled WGS sequence"/>
</dbReference>
<evidence type="ECO:0000259" key="7">
    <source>
        <dbReference type="PROSITE" id="PS50006"/>
    </source>
</evidence>
<reference evidence="8" key="1">
    <citation type="journal article" date="2020" name="Stud. Mycol.">
        <title>101 Dothideomycetes genomes: a test case for predicting lifestyles and emergence of pathogens.</title>
        <authorList>
            <person name="Haridas S."/>
            <person name="Albert R."/>
            <person name="Binder M."/>
            <person name="Bloem J."/>
            <person name="Labutti K."/>
            <person name="Salamov A."/>
            <person name="Andreopoulos B."/>
            <person name="Baker S."/>
            <person name="Barry K."/>
            <person name="Bills G."/>
            <person name="Bluhm B."/>
            <person name="Cannon C."/>
            <person name="Castanera R."/>
            <person name="Culley D."/>
            <person name="Daum C."/>
            <person name="Ezra D."/>
            <person name="Gonzalez J."/>
            <person name="Henrissat B."/>
            <person name="Kuo A."/>
            <person name="Liang C."/>
            <person name="Lipzen A."/>
            <person name="Lutzoni F."/>
            <person name="Magnuson J."/>
            <person name="Mondo S."/>
            <person name="Nolan M."/>
            <person name="Ohm R."/>
            <person name="Pangilinan J."/>
            <person name="Park H.-J."/>
            <person name="Ramirez L."/>
            <person name="Alfaro M."/>
            <person name="Sun H."/>
            <person name="Tritt A."/>
            <person name="Yoshinaga Y."/>
            <person name="Zwiers L.-H."/>
            <person name="Turgeon B."/>
            <person name="Goodwin S."/>
            <person name="Spatafora J."/>
            <person name="Crous P."/>
            <person name="Grigoriev I."/>
        </authorList>
    </citation>
    <scope>NUCLEOTIDE SEQUENCE</scope>
    <source>
        <strain evidence="8">Tuck. ex Michener</strain>
    </source>
</reference>
<evidence type="ECO:0000313" key="8">
    <source>
        <dbReference type="EMBL" id="KAF2229628.1"/>
    </source>
</evidence>